<reference evidence="1 2" key="1">
    <citation type="submission" date="2016-10" db="EMBL/GenBank/DDBJ databases">
        <authorList>
            <person name="de Groot N.N."/>
        </authorList>
    </citation>
    <scope>NUCLEOTIDE SEQUENCE [LARGE SCALE GENOMIC DNA]</scope>
    <source>
        <strain evidence="1 2">DSM 12130</strain>
    </source>
</reference>
<gene>
    <name evidence="1" type="ORF">SAMN05660330_04457</name>
</gene>
<evidence type="ECO:0000313" key="2">
    <source>
        <dbReference type="Proteomes" id="UP000199073"/>
    </source>
</evidence>
<dbReference type="Gene3D" id="2.180.10.10">
    <property type="entry name" value="RHS repeat-associated core"/>
    <property type="match status" value="1"/>
</dbReference>
<keyword evidence="2" id="KW-1185">Reference proteome</keyword>
<proteinExistence type="predicted"/>
<dbReference type="InterPro" id="IPR022385">
    <property type="entry name" value="Rhs_assc_core"/>
</dbReference>
<protein>
    <submittedName>
        <fullName evidence="1">RHS repeat-associated core domain-containing protein</fullName>
    </submittedName>
</protein>
<dbReference type="EMBL" id="FNJI01000121">
    <property type="protein sequence ID" value="SDP86911.1"/>
    <property type="molecule type" value="Genomic_DNA"/>
</dbReference>
<accession>A0A1H0W8W5</accession>
<sequence length="183" mass="19514">SGLYHFHFRQYDPSAGVWTSEDPIGIIGGNNLYSYVHNNPINKVDYFGLYHGDEPDTPSAGELGVGNPGSYGGENTQESMYGDNGYGTGNDPDNEYGTNYGAVGVGAFSIRTFLGLTLKFIGTLRIGIGGWMVKIGLAEIKEGSIWGLHTTAAGGITIGFGVFENWAGDQLLDDNRGSDSCKN</sequence>
<feature type="non-terminal residue" evidence="1">
    <location>
        <position position="1"/>
    </location>
</feature>
<evidence type="ECO:0000313" key="1">
    <source>
        <dbReference type="EMBL" id="SDP86911.1"/>
    </source>
</evidence>
<dbReference type="NCBIfam" id="TIGR03696">
    <property type="entry name" value="Rhs_assc_core"/>
    <property type="match status" value="1"/>
</dbReference>
<dbReference type="Proteomes" id="UP000199073">
    <property type="component" value="Unassembled WGS sequence"/>
</dbReference>
<name>A0A1H0W8W5_9BACT</name>
<dbReference type="AlphaFoldDB" id="A0A1H0W8W5"/>
<organism evidence="1 2">
    <name type="scientific">Desulforhopalus singaporensis</name>
    <dbReference type="NCBI Taxonomy" id="91360"/>
    <lineage>
        <taxon>Bacteria</taxon>
        <taxon>Pseudomonadati</taxon>
        <taxon>Thermodesulfobacteriota</taxon>
        <taxon>Desulfobulbia</taxon>
        <taxon>Desulfobulbales</taxon>
        <taxon>Desulfocapsaceae</taxon>
        <taxon>Desulforhopalus</taxon>
    </lineage>
</organism>
<dbReference type="STRING" id="91360.SAMN05660330_04457"/>
<dbReference type="OrthoDB" id="5432803at2"/>
<dbReference type="RefSeq" id="WP_143005624.1">
    <property type="nucleotide sequence ID" value="NZ_FNJI01000121.1"/>
</dbReference>